<feature type="transmembrane region" description="Helical" evidence="1">
    <location>
        <begin position="305"/>
        <end position="325"/>
    </location>
</feature>
<accession>A0AB33Z4M0</accession>
<dbReference type="PROSITE" id="PS50234">
    <property type="entry name" value="VWFA"/>
    <property type="match status" value="1"/>
</dbReference>
<keyword evidence="1" id="KW-0812">Transmembrane</keyword>
<reference evidence="3 4" key="1">
    <citation type="journal article" date="2013" name="Genome Announc.">
        <title>Genome Sequence of the Pyrene- and Fluoranthene-Degrading Bacterium Cycloclasticus sp. Strain PY97M.</title>
        <authorList>
            <person name="Cui Z."/>
            <person name="Xu G."/>
            <person name="Li Q."/>
            <person name="Gao W."/>
            <person name="Zheng L."/>
        </authorList>
    </citation>
    <scope>NUCLEOTIDE SEQUENCE [LARGE SCALE GENOMIC DNA]</scope>
    <source>
        <strain evidence="3 4">PY97M</strain>
    </source>
</reference>
<dbReference type="InterPro" id="IPR036465">
    <property type="entry name" value="vWFA_dom_sf"/>
</dbReference>
<dbReference type="PANTHER" id="PTHR22550">
    <property type="entry name" value="SPORE GERMINATION PROTEIN"/>
    <property type="match status" value="1"/>
</dbReference>
<dbReference type="PANTHER" id="PTHR22550:SF18">
    <property type="entry name" value="VWFA DOMAIN-CONTAINING PROTEIN"/>
    <property type="match status" value="1"/>
</dbReference>
<dbReference type="SMART" id="SM00327">
    <property type="entry name" value="VWA"/>
    <property type="match status" value="1"/>
</dbReference>
<keyword evidence="1" id="KW-1133">Transmembrane helix</keyword>
<evidence type="ECO:0000313" key="4">
    <source>
        <dbReference type="Proteomes" id="UP000015462"/>
    </source>
</evidence>
<dbReference type="SUPFAM" id="SSF53300">
    <property type="entry name" value="vWA-like"/>
    <property type="match status" value="1"/>
</dbReference>
<dbReference type="CDD" id="cd01467">
    <property type="entry name" value="vWA_BatA_type"/>
    <property type="match status" value="1"/>
</dbReference>
<protein>
    <submittedName>
        <fullName evidence="3">von Willebrand factor, type A</fullName>
    </submittedName>
</protein>
<evidence type="ECO:0000256" key="1">
    <source>
        <dbReference type="SAM" id="Phobius"/>
    </source>
</evidence>
<dbReference type="Pfam" id="PF00092">
    <property type="entry name" value="VWA"/>
    <property type="match status" value="1"/>
</dbReference>
<feature type="domain" description="VWFA" evidence="2">
    <location>
        <begin position="90"/>
        <end position="289"/>
    </location>
</feature>
<dbReference type="InterPro" id="IPR050768">
    <property type="entry name" value="UPF0353/GerABKA_families"/>
</dbReference>
<name>A0AB33Z4M0_9GAMM</name>
<dbReference type="Proteomes" id="UP000015462">
    <property type="component" value="Unassembled WGS sequence"/>
</dbReference>
<proteinExistence type="predicted"/>
<evidence type="ECO:0000259" key="2">
    <source>
        <dbReference type="PROSITE" id="PS50234"/>
    </source>
</evidence>
<feature type="transmembrane region" description="Helical" evidence="1">
    <location>
        <begin position="56"/>
        <end position="73"/>
    </location>
</feature>
<dbReference type="Gene3D" id="3.40.50.410">
    <property type="entry name" value="von Willebrand factor, type A domain"/>
    <property type="match status" value="1"/>
</dbReference>
<dbReference type="RefSeq" id="WP_016389398.1">
    <property type="nucleotide sequence ID" value="NZ_KE646805.1"/>
</dbReference>
<comment type="caution">
    <text evidence="3">The sequence shown here is derived from an EMBL/GenBank/DDBJ whole genome shotgun (WGS) entry which is preliminary data.</text>
</comment>
<keyword evidence="4" id="KW-1185">Reference proteome</keyword>
<sequence>MIHIEWPQLFLLLPLPLLYRWLLPAYTADTQAALKVPFIEDFGEAKARHSSAKQPWLLWLAVIAWVLLVLASARPQWLGEPIEQAVSGRDLMLAVDVSGSMKEEDFVIENTRVDRLTATKYVATDFIERRIGDRLGLILFGTTAYLQTPLTFDRKTVATLLDEAFIGITDDEPATSIGDAIGLAVKHLKDEQANSRVLVLLTDGANTAGEISPLQAAKLAADQQLKIYTIGIGADEMLVRSFFGNRKVNPSRDLDEKTLTAIAEATNGQYFRARSKEELEQIYELLDQLEPVEKNKQFYRPMSELYPWPLALSLLLLGIITVIRLRLI</sequence>
<evidence type="ECO:0000313" key="3">
    <source>
        <dbReference type="EMBL" id="EPD13837.1"/>
    </source>
</evidence>
<dbReference type="AlphaFoldDB" id="A0AB33Z4M0"/>
<keyword evidence="1" id="KW-0472">Membrane</keyword>
<dbReference type="InterPro" id="IPR033881">
    <property type="entry name" value="vWA_BatA_type"/>
</dbReference>
<organism evidence="3 4">
    <name type="scientific">Cycloclasticus pugetii</name>
    <dbReference type="NCBI Taxonomy" id="34068"/>
    <lineage>
        <taxon>Bacteria</taxon>
        <taxon>Pseudomonadati</taxon>
        <taxon>Pseudomonadota</taxon>
        <taxon>Gammaproteobacteria</taxon>
        <taxon>Thiotrichales</taxon>
        <taxon>Piscirickettsiaceae</taxon>
        <taxon>Cycloclasticus</taxon>
    </lineage>
</organism>
<dbReference type="InterPro" id="IPR002035">
    <property type="entry name" value="VWF_A"/>
</dbReference>
<gene>
    <name evidence="3" type="ORF">L196_00015</name>
</gene>
<dbReference type="EMBL" id="ASHL01000001">
    <property type="protein sequence ID" value="EPD13837.1"/>
    <property type="molecule type" value="Genomic_DNA"/>
</dbReference>